<gene>
    <name evidence="2" type="ORF">PSALAMII_LOCUS10362</name>
    <name evidence="1" type="ORF">PSALAMII_LOCUS855</name>
</gene>
<accession>A0A9W4NXC7</accession>
<comment type="caution">
    <text evidence="2">The sequence shown here is derived from an EMBL/GenBank/DDBJ whole genome shotgun (WGS) entry which is preliminary data.</text>
</comment>
<evidence type="ECO:0000313" key="1">
    <source>
        <dbReference type="EMBL" id="CAG8257313.1"/>
    </source>
</evidence>
<reference evidence="2" key="1">
    <citation type="submission" date="2021-07" db="EMBL/GenBank/DDBJ databases">
        <authorList>
            <person name="Branca A.L. A."/>
        </authorList>
    </citation>
    <scope>NUCLEOTIDE SEQUENCE</scope>
</reference>
<organism evidence="2 3">
    <name type="scientific">Penicillium salamii</name>
    <dbReference type="NCBI Taxonomy" id="1612424"/>
    <lineage>
        <taxon>Eukaryota</taxon>
        <taxon>Fungi</taxon>
        <taxon>Dikarya</taxon>
        <taxon>Ascomycota</taxon>
        <taxon>Pezizomycotina</taxon>
        <taxon>Eurotiomycetes</taxon>
        <taxon>Eurotiomycetidae</taxon>
        <taxon>Eurotiales</taxon>
        <taxon>Aspergillaceae</taxon>
        <taxon>Penicillium</taxon>
    </lineage>
</organism>
<dbReference type="OrthoDB" id="4656735at2759"/>
<name>A0A9W4NXC7_9EURO</name>
<dbReference type="AlphaFoldDB" id="A0A9W4NXC7"/>
<proteinExistence type="predicted"/>
<dbReference type="EMBL" id="CAJVPA010000246">
    <property type="protein sequence ID" value="CAG8422500.1"/>
    <property type="molecule type" value="Genomic_DNA"/>
</dbReference>
<dbReference type="Proteomes" id="UP001152646">
    <property type="component" value="Unassembled WGS sequence"/>
</dbReference>
<evidence type="ECO:0000313" key="4">
    <source>
        <dbReference type="Proteomes" id="UP001152649"/>
    </source>
</evidence>
<evidence type="ECO:0000313" key="3">
    <source>
        <dbReference type="Proteomes" id="UP001152646"/>
    </source>
</evidence>
<protein>
    <submittedName>
        <fullName evidence="2">Uncharacterized protein</fullName>
    </submittedName>
</protein>
<dbReference type="Proteomes" id="UP001152649">
    <property type="component" value="Unassembled WGS sequence"/>
</dbReference>
<sequence>MECLGIPIDHRLRHVIRNARPTYTDIGDSGHVQILKDFGDSLKVKCGDYLSTNDLSFGLEMARPASKGGLVIALLRPHSTQDNSHGFLAGKRQCRTIDAISDLICAVSNARKGFDDISVFDAIPFLDEHVTAQDIIQTAEHVFIEMLRAKQPDVVISCFKADTSNVIIQSFSCRSLGFSFEFDPQGSDLLVESGFSLSRVNAFHPSYSINYHPEICCFKQLLVLEFTKAFALQQQSWKEEPWMAHLRYECCEQAKKVAKSKYCAIIYNLKVLAYLNTIVDKNKGCWKADHLKYLWEGLLTALKAAFERCFFSGSGFRLANCNWYMLVQSKITWICCDIAQLLEQAPLEVPELRILLDGFRSWCRKAWPKISRQRNLDGTPGYYVHTTLLLLKSEQRGTRAKKFENKFYNFLRDLNLSYSWLDKDKVKFARISAQANAFRRLAVAFEGILEEGLEATQQEQADIDCRMDAMNMGPQGHDSRL</sequence>
<evidence type="ECO:0000313" key="2">
    <source>
        <dbReference type="EMBL" id="CAG8422500.1"/>
    </source>
</evidence>
<dbReference type="EMBL" id="CAJVPG010000031">
    <property type="protein sequence ID" value="CAG8257313.1"/>
    <property type="molecule type" value="Genomic_DNA"/>
</dbReference>
<keyword evidence="4" id="KW-1185">Reference proteome</keyword>